<feature type="region of interest" description="Disordered" evidence="1">
    <location>
        <begin position="111"/>
        <end position="141"/>
    </location>
</feature>
<organism evidence="2 3">
    <name type="scientific">Burkholderia oklahomensis</name>
    <dbReference type="NCBI Taxonomy" id="342113"/>
    <lineage>
        <taxon>Bacteria</taxon>
        <taxon>Pseudomonadati</taxon>
        <taxon>Pseudomonadota</taxon>
        <taxon>Betaproteobacteria</taxon>
        <taxon>Burkholderiales</taxon>
        <taxon>Burkholderiaceae</taxon>
        <taxon>Burkholderia</taxon>
        <taxon>pseudomallei group</taxon>
    </lineage>
</organism>
<feature type="compositionally biased region" description="Low complexity" evidence="1">
    <location>
        <begin position="132"/>
        <end position="141"/>
    </location>
</feature>
<sequence length="196" mass="20427">MLPLPAWAGKAIAGVLLAAGLAAGALAYRSHVYDEGYAAGQGVEQQKHAAELAFARATDQLISDEAEAALRSQLKDETNAHKARTTALEAALAAARADGVRLSQRLAGLHNDAVAGRNPGSPGATPGPGPEGDPAAGDGADAGQFTLADLMRNDESNYTICRKNSARLTAIQDWYEALRAGDLRRQRQAVESAPED</sequence>
<dbReference type="Proteomes" id="UP000029424">
    <property type="component" value="Chromosome 2"/>
</dbReference>
<evidence type="ECO:0000313" key="3">
    <source>
        <dbReference type="Proteomes" id="UP000029424"/>
    </source>
</evidence>
<dbReference type="AlphaFoldDB" id="A0AAI8FPU0"/>
<reference evidence="2 3" key="1">
    <citation type="submission" date="2014-06" db="EMBL/GenBank/DDBJ databases">
        <authorList>
            <person name="Bishop-Lilly K.A."/>
            <person name="Broomall S.M."/>
            <person name="Chain P.S."/>
            <person name="Chertkov O."/>
            <person name="Coyne S.R."/>
            <person name="Daligault H.E."/>
            <person name="Davenport K.W."/>
            <person name="Erkkila T."/>
            <person name="Frey K.G."/>
            <person name="Gibbons H.S."/>
            <person name="Gu W."/>
            <person name="Jaissle J."/>
            <person name="Johnson S.L."/>
            <person name="Koroleva G.I."/>
            <person name="Ladner J.T."/>
            <person name="Lo C.-C."/>
            <person name="Minogue T.D."/>
            <person name="Munk C."/>
            <person name="Palacios G.F."/>
            <person name="Redden C.L."/>
            <person name="Rosenzweig C.N."/>
            <person name="Scholz M.B."/>
            <person name="Teshima H."/>
            <person name="Xu Y."/>
        </authorList>
    </citation>
    <scope>NUCLEOTIDE SEQUENCE [LARGE SCALE GENOMIC DNA]</scope>
    <source>
        <strain evidence="2 3">EO147</strain>
    </source>
</reference>
<evidence type="ECO:0000313" key="2">
    <source>
        <dbReference type="EMBL" id="AIO68986.1"/>
    </source>
</evidence>
<keyword evidence="3" id="KW-1185">Reference proteome</keyword>
<dbReference type="RefSeq" id="WP_010107828.1">
    <property type="nucleotide sequence ID" value="NZ_CP008727.1"/>
</dbReference>
<accession>A0AAI8FPU0</accession>
<dbReference type="EMBL" id="CP008727">
    <property type="protein sequence ID" value="AIO68986.1"/>
    <property type="molecule type" value="Genomic_DNA"/>
</dbReference>
<evidence type="ECO:0000256" key="1">
    <source>
        <dbReference type="SAM" id="MobiDB-lite"/>
    </source>
</evidence>
<dbReference type="KEGG" id="bok:DM82_4353"/>
<gene>
    <name evidence="2" type="ORF">DM82_4353</name>
</gene>
<proteinExistence type="predicted"/>
<protein>
    <submittedName>
        <fullName evidence="2">Uncharacterized protein</fullName>
    </submittedName>
</protein>
<name>A0AAI8FPU0_9BURK</name>